<evidence type="ECO:0000313" key="3">
    <source>
        <dbReference type="Proteomes" id="UP001287286"/>
    </source>
</evidence>
<dbReference type="EMBL" id="JAWRVI010000004">
    <property type="protein sequence ID" value="KAK4094037.1"/>
    <property type="molecule type" value="Genomic_DNA"/>
</dbReference>
<comment type="caution">
    <text evidence="2">The sequence shown here is derived from an EMBL/GenBank/DDBJ whole genome shotgun (WGS) entry which is preliminary data.</text>
</comment>
<organism evidence="2 3">
    <name type="scientific">Purpureocillium lilacinum</name>
    <name type="common">Paecilomyces lilacinus</name>
    <dbReference type="NCBI Taxonomy" id="33203"/>
    <lineage>
        <taxon>Eukaryota</taxon>
        <taxon>Fungi</taxon>
        <taxon>Dikarya</taxon>
        <taxon>Ascomycota</taxon>
        <taxon>Pezizomycotina</taxon>
        <taxon>Sordariomycetes</taxon>
        <taxon>Hypocreomycetidae</taxon>
        <taxon>Hypocreales</taxon>
        <taxon>Ophiocordycipitaceae</taxon>
        <taxon>Purpureocillium</taxon>
    </lineage>
</organism>
<gene>
    <name evidence="2" type="ORF">Purlil1_1528</name>
</gene>
<proteinExistence type="predicted"/>
<accession>A0ABR0CCU9</accession>
<keyword evidence="3" id="KW-1185">Reference proteome</keyword>
<name>A0ABR0CCU9_PURLI</name>
<protein>
    <submittedName>
        <fullName evidence="2">Uncharacterized protein</fullName>
    </submittedName>
</protein>
<dbReference type="Proteomes" id="UP001287286">
    <property type="component" value="Unassembled WGS sequence"/>
</dbReference>
<keyword evidence="1" id="KW-0732">Signal</keyword>
<evidence type="ECO:0000313" key="2">
    <source>
        <dbReference type="EMBL" id="KAK4094037.1"/>
    </source>
</evidence>
<feature type="signal peptide" evidence="1">
    <location>
        <begin position="1"/>
        <end position="19"/>
    </location>
</feature>
<sequence length="170" mass="18759">MKLAIGLGLTAVLVGEVSNIQTRYVPSNLLTRGGLNQVFGLVATARDAGGLAALDFLEPRDKKTQFDGWKVRCGVYEAANTVEYDKASKVIRDYLRDPRWEKSNGGGVTMQGEAVEALPDVARKKCKPKDYDTHSFQIYAPDNTWSLLISRKKSLHLTFTQNPQGQKSAV</sequence>
<reference evidence="2 3" key="1">
    <citation type="journal article" date="2024" name="Microbiol. Resour. Announc.">
        <title>Genome annotations for the ascomycete fungi Trichoderma harzianum, Trichoderma aggressivum, and Purpureocillium lilacinum.</title>
        <authorList>
            <person name="Beijen E.P.W."/>
            <person name="Ohm R.A."/>
        </authorList>
    </citation>
    <scope>NUCLEOTIDE SEQUENCE [LARGE SCALE GENOMIC DNA]</scope>
    <source>
        <strain evidence="2 3">CBS 150709</strain>
    </source>
</reference>
<evidence type="ECO:0000256" key="1">
    <source>
        <dbReference type="SAM" id="SignalP"/>
    </source>
</evidence>
<feature type="chain" id="PRO_5045789696" evidence="1">
    <location>
        <begin position="20"/>
        <end position="170"/>
    </location>
</feature>